<dbReference type="EMBL" id="JBJUIK010000017">
    <property type="protein sequence ID" value="KAL3498047.1"/>
    <property type="molecule type" value="Genomic_DNA"/>
</dbReference>
<organism evidence="2 3">
    <name type="scientific">Cinchona calisaya</name>
    <dbReference type="NCBI Taxonomy" id="153742"/>
    <lineage>
        <taxon>Eukaryota</taxon>
        <taxon>Viridiplantae</taxon>
        <taxon>Streptophyta</taxon>
        <taxon>Embryophyta</taxon>
        <taxon>Tracheophyta</taxon>
        <taxon>Spermatophyta</taxon>
        <taxon>Magnoliopsida</taxon>
        <taxon>eudicotyledons</taxon>
        <taxon>Gunneridae</taxon>
        <taxon>Pentapetalae</taxon>
        <taxon>asterids</taxon>
        <taxon>lamiids</taxon>
        <taxon>Gentianales</taxon>
        <taxon>Rubiaceae</taxon>
        <taxon>Cinchonoideae</taxon>
        <taxon>Cinchoneae</taxon>
        <taxon>Cinchona</taxon>
    </lineage>
</organism>
<comment type="caution">
    <text evidence="2">The sequence shown here is derived from an EMBL/GenBank/DDBJ whole genome shotgun (WGS) entry which is preliminary data.</text>
</comment>
<name>A0ABD2XWW0_9GENT</name>
<dbReference type="Gene3D" id="1.20.1130.10">
    <property type="entry name" value="Photosystem I PsaA/PsaB"/>
    <property type="match status" value="3"/>
</dbReference>
<evidence type="ECO:0000313" key="2">
    <source>
        <dbReference type="EMBL" id="KAL3498047.1"/>
    </source>
</evidence>
<feature type="transmembrane region" description="Helical" evidence="1">
    <location>
        <begin position="313"/>
        <end position="334"/>
    </location>
</feature>
<accession>A0ABD2XWW0</accession>
<dbReference type="Pfam" id="PF00223">
    <property type="entry name" value="PsaA_PsaB"/>
    <property type="match status" value="2"/>
</dbReference>
<evidence type="ECO:0000313" key="3">
    <source>
        <dbReference type="Proteomes" id="UP001630127"/>
    </source>
</evidence>
<dbReference type="Proteomes" id="UP001630127">
    <property type="component" value="Unassembled WGS sequence"/>
</dbReference>
<feature type="transmembrane region" description="Helical" evidence="1">
    <location>
        <begin position="273"/>
        <end position="293"/>
    </location>
</feature>
<feature type="transmembrane region" description="Helical" evidence="1">
    <location>
        <begin position="355"/>
        <end position="377"/>
    </location>
</feature>
<dbReference type="AlphaFoldDB" id="A0ABD2XWW0"/>
<proteinExistence type="predicted"/>
<dbReference type="PANTHER" id="PTHR30128">
    <property type="entry name" value="OUTER MEMBRANE PROTEIN, OMPA-RELATED"/>
    <property type="match status" value="1"/>
</dbReference>
<dbReference type="InterPro" id="IPR036408">
    <property type="entry name" value="PSI_PsaA/B_sf"/>
</dbReference>
<keyword evidence="3" id="KW-1185">Reference proteome</keyword>
<keyword evidence="1" id="KW-0812">Transmembrane</keyword>
<evidence type="ECO:0000256" key="1">
    <source>
        <dbReference type="SAM" id="Phobius"/>
    </source>
</evidence>
<reference evidence="2 3" key="1">
    <citation type="submission" date="2024-11" db="EMBL/GenBank/DDBJ databases">
        <title>A near-complete genome assembly of Cinchona calisaya.</title>
        <authorList>
            <person name="Lian D.C."/>
            <person name="Zhao X.W."/>
            <person name="Wei L."/>
        </authorList>
    </citation>
    <scope>NUCLEOTIDE SEQUENCE [LARGE SCALE GENOMIC DNA]</scope>
    <source>
        <tissue evidence="2">Nenye</tissue>
    </source>
</reference>
<dbReference type="PANTHER" id="PTHR30128:SF19">
    <property type="entry name" value="PHOTOSYSTEM I P700 CHLOROPHYLL A APOPROTEIN A1-RELATED"/>
    <property type="match status" value="1"/>
</dbReference>
<sequence length="384" mass="43018">MIIRSPESGVKILVDRDPVLTSFEEWAKLGNFSRTIAKGPDTTTWIWNLHADAHNFDSRTSDLEEISQKVFSSHFGQISIIFLWLSGMYFPDARFSNYEAWLSDPTHIGPSAQVVWPIVGQEVLNGDVGRAPKLAWFQDVEFMLNHHLAGLLGLGSFSWAGHQVRVSLLINQFLNNGVDPKEIPLSHEFILNRDLLVQLYPSFSEGATLFFTLNWSKYVEFLTFRGGLDPVTGTNWAIGHGLKDILEAHTGPFTGQGHKGLYEIPTTSWHTQLSLNLAMLGSLTIVVAHNMYSMPSSSYLATDNGTQLSLFTHHMWIGEFLIVGAVAHATIFYGKRLDPTTRYNDQLDRVLGHRDTIISHLNLACIFLGFHSFGLYIHNGTMSA</sequence>
<keyword evidence="1" id="KW-1133">Transmembrane helix</keyword>
<gene>
    <name evidence="2" type="ORF">ACH5RR_040779</name>
</gene>
<protein>
    <recommendedName>
        <fullName evidence="4">Photosystem I chlorophyll a apoprotein A1</fullName>
    </recommendedName>
</protein>
<evidence type="ECO:0008006" key="4">
    <source>
        <dbReference type="Google" id="ProtNLM"/>
    </source>
</evidence>
<dbReference type="SUPFAM" id="SSF81558">
    <property type="entry name" value="Photosystem I subunits PsaA/PsaB"/>
    <property type="match status" value="1"/>
</dbReference>
<dbReference type="InterPro" id="IPR001280">
    <property type="entry name" value="PSI_PsaA/B"/>
</dbReference>
<keyword evidence="1" id="KW-0472">Membrane</keyword>